<keyword evidence="1" id="KW-0472">Membrane</keyword>
<dbReference type="AlphaFoldDB" id="A0A1B9P2T8"/>
<name>A0A1B9P2T8_ALILO</name>
<dbReference type="EMBL" id="MAJU01000006">
    <property type="protein sequence ID" value="OCH22694.1"/>
    <property type="molecule type" value="Genomic_DNA"/>
</dbReference>
<comment type="caution">
    <text evidence="2">The sequence shown here is derived from an EMBL/GenBank/DDBJ whole genome shotgun (WGS) entry which is preliminary data.</text>
</comment>
<dbReference type="InterPro" id="IPR052534">
    <property type="entry name" value="Extracell_DNA_Util/SecSys_Comp"/>
</dbReference>
<dbReference type="GO" id="GO:0043107">
    <property type="term" value="P:type IV pilus-dependent motility"/>
    <property type="evidence" value="ECO:0007669"/>
    <property type="project" value="TreeGrafter"/>
</dbReference>
<gene>
    <name evidence="2" type="ORF">A6E04_06220</name>
</gene>
<dbReference type="RefSeq" id="WP_017022493.1">
    <property type="nucleotide sequence ID" value="NZ_CAWMPN010000006.1"/>
</dbReference>
<dbReference type="PANTHER" id="PTHR40278">
    <property type="entry name" value="DNA UTILIZATION PROTEIN HOFN"/>
    <property type="match status" value="1"/>
</dbReference>
<dbReference type="Proteomes" id="UP000093523">
    <property type="component" value="Unassembled WGS sequence"/>
</dbReference>
<reference evidence="2 3" key="1">
    <citation type="submission" date="2016-06" db="EMBL/GenBank/DDBJ databases">
        <authorList>
            <person name="Kjaerup R.B."/>
            <person name="Dalgaard T.S."/>
            <person name="Juul-Madsen H.R."/>
        </authorList>
    </citation>
    <scope>NUCLEOTIDE SEQUENCE [LARGE SCALE GENOMIC DNA]</scope>
    <source>
        <strain evidence="2 3">1S159</strain>
    </source>
</reference>
<feature type="transmembrane region" description="Helical" evidence="1">
    <location>
        <begin position="21"/>
        <end position="40"/>
    </location>
</feature>
<dbReference type="InterPro" id="IPR007813">
    <property type="entry name" value="PilN"/>
</dbReference>
<evidence type="ECO:0000256" key="1">
    <source>
        <dbReference type="SAM" id="Phobius"/>
    </source>
</evidence>
<dbReference type="STRING" id="688.A6E04_06220"/>
<dbReference type="OrthoDB" id="5296173at2"/>
<dbReference type="PANTHER" id="PTHR40278:SF2">
    <property type="entry name" value="TYPE IV PILUS INNER MEMBRANE COMPONENT PILN"/>
    <property type="match status" value="1"/>
</dbReference>
<protein>
    <submittedName>
        <fullName evidence="2">Pilus assembly protein PilN</fullName>
    </submittedName>
</protein>
<keyword evidence="1" id="KW-0812">Transmembrane</keyword>
<sequence>MAYEINLLSWRDEKRLKYKQRFIAILVLAVILSVCLQWGFARYLNHQASLQDSRNNSLTTHVTWLNSELKGLAEIGKQHEAILTRLKVVENLQQNRNKTTQILNLLPEVITEGVYLNKIRMDARSIEMKGFSDSNARLATMLDKLERSTQIVDVEMHSIVSGQTMFGHEMSRFDVSFRLLAPKKRVNND</sequence>
<evidence type="ECO:0000313" key="3">
    <source>
        <dbReference type="Proteomes" id="UP000093523"/>
    </source>
</evidence>
<dbReference type="Pfam" id="PF05137">
    <property type="entry name" value="PilN"/>
    <property type="match status" value="1"/>
</dbReference>
<dbReference type="GO" id="GO:0043683">
    <property type="term" value="P:type IV pilus assembly"/>
    <property type="evidence" value="ECO:0007669"/>
    <property type="project" value="TreeGrafter"/>
</dbReference>
<keyword evidence="1" id="KW-1133">Transmembrane helix</keyword>
<accession>A0A1B9P2T8</accession>
<organism evidence="2 3">
    <name type="scientific">Aliivibrio logei</name>
    <name type="common">Vibrio logei</name>
    <dbReference type="NCBI Taxonomy" id="688"/>
    <lineage>
        <taxon>Bacteria</taxon>
        <taxon>Pseudomonadati</taxon>
        <taxon>Pseudomonadota</taxon>
        <taxon>Gammaproteobacteria</taxon>
        <taxon>Vibrionales</taxon>
        <taxon>Vibrionaceae</taxon>
        <taxon>Aliivibrio</taxon>
    </lineage>
</organism>
<proteinExistence type="predicted"/>
<evidence type="ECO:0000313" key="2">
    <source>
        <dbReference type="EMBL" id="OCH22694.1"/>
    </source>
</evidence>